<protein>
    <submittedName>
        <fullName evidence="2">Uncharacterized protein</fullName>
    </submittedName>
</protein>
<reference evidence="2" key="1">
    <citation type="submission" date="2023-10" db="EMBL/GenBank/DDBJ databases">
        <authorList>
            <person name="Chen Y."/>
            <person name="Shah S."/>
            <person name="Dougan E. K."/>
            <person name="Thang M."/>
            <person name="Chan C."/>
        </authorList>
    </citation>
    <scope>NUCLEOTIDE SEQUENCE [LARGE SCALE GENOMIC DNA]</scope>
</reference>
<comment type="caution">
    <text evidence="2">The sequence shown here is derived from an EMBL/GenBank/DDBJ whole genome shotgun (WGS) entry which is preliminary data.</text>
</comment>
<keyword evidence="3" id="KW-1185">Reference proteome</keyword>
<name>A0ABN9RV62_9DINO</name>
<evidence type="ECO:0000256" key="1">
    <source>
        <dbReference type="SAM" id="MobiDB-lite"/>
    </source>
</evidence>
<gene>
    <name evidence="2" type="ORF">PCOR1329_LOCUS23953</name>
</gene>
<dbReference type="Proteomes" id="UP001189429">
    <property type="component" value="Unassembled WGS sequence"/>
</dbReference>
<organism evidence="2 3">
    <name type="scientific">Prorocentrum cordatum</name>
    <dbReference type="NCBI Taxonomy" id="2364126"/>
    <lineage>
        <taxon>Eukaryota</taxon>
        <taxon>Sar</taxon>
        <taxon>Alveolata</taxon>
        <taxon>Dinophyceae</taxon>
        <taxon>Prorocentrales</taxon>
        <taxon>Prorocentraceae</taxon>
        <taxon>Prorocentrum</taxon>
    </lineage>
</organism>
<evidence type="ECO:0000313" key="3">
    <source>
        <dbReference type="Proteomes" id="UP001189429"/>
    </source>
</evidence>
<feature type="region of interest" description="Disordered" evidence="1">
    <location>
        <begin position="1"/>
        <end position="34"/>
    </location>
</feature>
<dbReference type="EMBL" id="CAUYUJ010008180">
    <property type="protein sequence ID" value="CAK0823108.1"/>
    <property type="molecule type" value="Genomic_DNA"/>
</dbReference>
<proteinExistence type="predicted"/>
<accession>A0ABN9RV62</accession>
<evidence type="ECO:0000313" key="2">
    <source>
        <dbReference type="EMBL" id="CAK0823108.1"/>
    </source>
</evidence>
<sequence>MSQRPKKRPAAATSRGPAAKKAKAVATDKRQTSATMSEAIVRLFCADRNIRGKVLHYGAHKSWAQQRKVFDEVCDEAAKLVIEQDRVKSIEYDVGSFDAACDIASDVLDSDDLYMGRGGPEIIPWRQVVLRQFHGRF</sequence>